<keyword evidence="4" id="KW-1185">Reference proteome</keyword>
<proteinExistence type="predicted"/>
<accession>A0A9K3DIT9</accession>
<keyword evidence="1" id="KW-0175">Coiled coil</keyword>
<dbReference type="PANTHER" id="PTHR31099:SF49">
    <property type="entry name" value="MYOSIN HEAVY CHAIN-LIKE PROTEIN"/>
    <property type="match status" value="1"/>
</dbReference>
<feature type="region of interest" description="Disordered" evidence="2">
    <location>
        <begin position="295"/>
        <end position="373"/>
    </location>
</feature>
<protein>
    <recommendedName>
        <fullName evidence="5">Transposase (Putative), gypsy type</fullName>
    </recommendedName>
</protein>
<evidence type="ECO:0008006" key="5">
    <source>
        <dbReference type="Google" id="ProtNLM"/>
    </source>
</evidence>
<dbReference type="Gramene" id="mRNA:HanXRQr2_Chr17g0793731">
    <property type="protein sequence ID" value="mRNA:HanXRQr2_Chr17g0793731"/>
    <property type="gene ID" value="HanXRQr2_Chr17g0793731"/>
</dbReference>
<evidence type="ECO:0000256" key="1">
    <source>
        <dbReference type="SAM" id="Coils"/>
    </source>
</evidence>
<feature type="compositionally biased region" description="Basic and acidic residues" evidence="2">
    <location>
        <begin position="339"/>
        <end position="370"/>
    </location>
</feature>
<evidence type="ECO:0000313" key="3">
    <source>
        <dbReference type="EMBL" id="KAF5754656.1"/>
    </source>
</evidence>
<feature type="compositionally biased region" description="Gly residues" evidence="2">
    <location>
        <begin position="526"/>
        <end position="546"/>
    </location>
</feature>
<sequence>MSGANPSSKKRRNKVKNPSGPDQAMIGWKEEEFQNLVREMGFSLQWGAQFPTPNSTALDAPPGYITLYAAFFREGNFRLPMTKFTAEVLTKYSLHISQINALGLPLLPISSLSAGLIVLNRCLRCSISNPPKSLHDWKQKFFYIRRGVIPVDMHYRAGSEGIPKVSMIAGFAQQAWYKKVTEKTTSISQLDELALVGAGMSLLWVPKNPFGVHVYGYQGKLGYSLLNVLDPKAGGAMVEAIQKDGKSTWLDQIRNRFLHPTSESFAAYGSTILGEDDEDEVDGTSDPTREEVIVLSSKGSDRSLEGLTPHSARAGPAQGAVNEPVNEPVDVEAEVPVETAEKLETPKKKRLDKLEGKEKRAEEKATETPRKRPSTLPFLDYIVISDTLSGLGTKEKRGGSDPDDSTTLTDMMRKKALEDKKRKLDEQAAAILASKKARLQKETPPAPSESEIDFGVFIATHGNLLEKIFKASGSGGVKPVKASRRFDISQITPPASPPSRTFGLSTPPEAPVEKEKQIPMEVEQVGEGGGGGGGGGGDAGGAGDVGGDGRGKGVETEAESSDATHRQTIYTRRHPAPGGGGTSGVPHGHEFEHVQAGSWDTHNPACDDLPHAPRWHLTQGSQMNDHANWQEFFNLSLPPTERLFQKRCNRFDLLDDHIHAGVNFFATSQEIVREWKLMGEETLEFENEKKAFAEEREKFTAEKKGLLWRVSDAEQKLAQEKQVNTQKKKDWETACERTNAEMQSQRDAIVKLSGEKKKISEEAEQARIASEKREEEYLQRIARLEEFGEKKVAECKASELLTEKISADCKWLLSRAVPLISERIVKSYELANYVFELGQAAYNSGQKEGYSEGRAAAAINEKDYHFELYKEDCSGKYAAKRREHEFVEFGIVKAVEKLSRKVDGVAFLKKALCEEGHGAGGAGPSQQD</sequence>
<reference evidence="3" key="1">
    <citation type="journal article" date="2017" name="Nature">
        <title>The sunflower genome provides insights into oil metabolism, flowering and Asterid evolution.</title>
        <authorList>
            <person name="Badouin H."/>
            <person name="Gouzy J."/>
            <person name="Grassa C.J."/>
            <person name="Murat F."/>
            <person name="Staton S.E."/>
            <person name="Cottret L."/>
            <person name="Lelandais-Briere C."/>
            <person name="Owens G.L."/>
            <person name="Carrere S."/>
            <person name="Mayjonade B."/>
            <person name="Legrand L."/>
            <person name="Gill N."/>
            <person name="Kane N.C."/>
            <person name="Bowers J.E."/>
            <person name="Hubner S."/>
            <person name="Bellec A."/>
            <person name="Berard A."/>
            <person name="Berges H."/>
            <person name="Blanchet N."/>
            <person name="Boniface M.C."/>
            <person name="Brunel D."/>
            <person name="Catrice O."/>
            <person name="Chaidir N."/>
            <person name="Claudel C."/>
            <person name="Donnadieu C."/>
            <person name="Faraut T."/>
            <person name="Fievet G."/>
            <person name="Helmstetter N."/>
            <person name="King M."/>
            <person name="Knapp S.J."/>
            <person name="Lai Z."/>
            <person name="Le Paslier M.C."/>
            <person name="Lippi Y."/>
            <person name="Lorenzon L."/>
            <person name="Mandel J.R."/>
            <person name="Marage G."/>
            <person name="Marchand G."/>
            <person name="Marquand E."/>
            <person name="Bret-Mestries E."/>
            <person name="Morien E."/>
            <person name="Nambeesan S."/>
            <person name="Nguyen T."/>
            <person name="Pegot-Espagnet P."/>
            <person name="Pouilly N."/>
            <person name="Raftis F."/>
            <person name="Sallet E."/>
            <person name="Schiex T."/>
            <person name="Thomas J."/>
            <person name="Vandecasteele C."/>
            <person name="Vares D."/>
            <person name="Vear F."/>
            <person name="Vautrin S."/>
            <person name="Crespi M."/>
            <person name="Mangin B."/>
            <person name="Burke J.M."/>
            <person name="Salse J."/>
            <person name="Munos S."/>
            <person name="Vincourt P."/>
            <person name="Rieseberg L.H."/>
            <person name="Langlade N.B."/>
        </authorList>
    </citation>
    <scope>NUCLEOTIDE SEQUENCE</scope>
    <source>
        <tissue evidence="3">Leaves</tissue>
    </source>
</reference>
<evidence type="ECO:0000313" key="4">
    <source>
        <dbReference type="Proteomes" id="UP000215914"/>
    </source>
</evidence>
<dbReference type="EMBL" id="MNCJ02000332">
    <property type="protein sequence ID" value="KAF5754656.1"/>
    <property type="molecule type" value="Genomic_DNA"/>
</dbReference>
<dbReference type="PANTHER" id="PTHR31099">
    <property type="entry name" value="OS06G0165300 PROTEIN"/>
    <property type="match status" value="1"/>
</dbReference>
<feature type="coiled-coil region" evidence="1">
    <location>
        <begin position="710"/>
        <end position="776"/>
    </location>
</feature>
<feature type="region of interest" description="Disordered" evidence="2">
    <location>
        <begin position="489"/>
        <end position="588"/>
    </location>
</feature>
<feature type="region of interest" description="Disordered" evidence="2">
    <location>
        <begin position="1"/>
        <end position="24"/>
    </location>
</feature>
<comment type="caution">
    <text evidence="3">The sequence shown here is derived from an EMBL/GenBank/DDBJ whole genome shotgun (WGS) entry which is preliminary data.</text>
</comment>
<dbReference type="Proteomes" id="UP000215914">
    <property type="component" value="Unassembled WGS sequence"/>
</dbReference>
<evidence type="ECO:0000256" key="2">
    <source>
        <dbReference type="SAM" id="MobiDB-lite"/>
    </source>
</evidence>
<organism evidence="3 4">
    <name type="scientific">Helianthus annuus</name>
    <name type="common">Common sunflower</name>
    <dbReference type="NCBI Taxonomy" id="4232"/>
    <lineage>
        <taxon>Eukaryota</taxon>
        <taxon>Viridiplantae</taxon>
        <taxon>Streptophyta</taxon>
        <taxon>Embryophyta</taxon>
        <taxon>Tracheophyta</taxon>
        <taxon>Spermatophyta</taxon>
        <taxon>Magnoliopsida</taxon>
        <taxon>eudicotyledons</taxon>
        <taxon>Gunneridae</taxon>
        <taxon>Pentapetalae</taxon>
        <taxon>asterids</taxon>
        <taxon>campanulids</taxon>
        <taxon>Asterales</taxon>
        <taxon>Asteraceae</taxon>
        <taxon>Asteroideae</taxon>
        <taxon>Heliantheae alliance</taxon>
        <taxon>Heliantheae</taxon>
        <taxon>Helianthus</taxon>
    </lineage>
</organism>
<name>A0A9K3DIT9_HELAN</name>
<dbReference type="AlphaFoldDB" id="A0A9K3DIT9"/>
<feature type="compositionally biased region" description="Polar residues" evidence="2">
    <location>
        <begin position="489"/>
        <end position="504"/>
    </location>
</feature>
<gene>
    <name evidence="3" type="ORF">HanXRQr2_Chr17g0793731</name>
</gene>
<reference evidence="3" key="2">
    <citation type="submission" date="2020-06" db="EMBL/GenBank/DDBJ databases">
        <title>Helianthus annuus Genome sequencing and assembly Release 2.</title>
        <authorList>
            <person name="Gouzy J."/>
            <person name="Langlade N."/>
            <person name="Munos S."/>
        </authorList>
    </citation>
    <scope>NUCLEOTIDE SEQUENCE</scope>
    <source>
        <tissue evidence="3">Leaves</tissue>
    </source>
</reference>